<evidence type="ECO:0000259" key="5">
    <source>
        <dbReference type="PROSITE" id="PS50893"/>
    </source>
</evidence>
<keyword evidence="4 6" id="KW-0067">ATP-binding</keyword>
<comment type="similarity">
    <text evidence="1">Belongs to the ABC transporter superfamily.</text>
</comment>
<gene>
    <name evidence="6" type="ORF">ACJDUH_05690</name>
</gene>
<dbReference type="InterPro" id="IPR003593">
    <property type="entry name" value="AAA+_ATPase"/>
</dbReference>
<keyword evidence="7" id="KW-1185">Reference proteome</keyword>
<reference evidence="6 7" key="1">
    <citation type="submission" date="2024-11" db="EMBL/GenBank/DDBJ databases">
        <authorList>
            <person name="Heng Y.C."/>
            <person name="Lim A.C.H."/>
            <person name="Lee J.K.Y."/>
            <person name="Kittelmann S."/>
        </authorList>
    </citation>
    <scope>NUCLEOTIDE SEQUENCE [LARGE SCALE GENOMIC DNA]</scope>
    <source>
        <strain evidence="6 7">WILCCON 0202</strain>
    </source>
</reference>
<sequence length="313" mass="34802">MIQVENLVKKYGQQTVLNGINLTVNEGEILGLLGPNGAGKSTTMNIITGYISATDGNIEIDGLNILKEPKKVKKKIGYLPEIPPLYMDMTVEEYLLFVSKIKGINKKEIKNSMDKVTDLVKINNYRNRLIKNLSKGYKQRVGLAEAIIGNPEILILDEPTVGLDPKEIIEIRSLVKELGKTHTVILSSHILSEVSAICDRVVIINKGEIVASGTPYELSKRLIYNNKLLLRIKGKGKVAEKILQEVKGIQNIKIQGTVENGTIDILVEAKQNEDIREEIFFKLSKAETPILMMKPLDLSLEEVFLQVTNEGGI</sequence>
<evidence type="ECO:0000256" key="3">
    <source>
        <dbReference type="ARBA" id="ARBA00022741"/>
    </source>
</evidence>
<dbReference type="Proteomes" id="UP001623661">
    <property type="component" value="Unassembled WGS sequence"/>
</dbReference>
<evidence type="ECO:0000313" key="6">
    <source>
        <dbReference type="EMBL" id="MFL0267591.1"/>
    </source>
</evidence>
<dbReference type="SMART" id="SM00382">
    <property type="entry name" value="AAA"/>
    <property type="match status" value="1"/>
</dbReference>
<dbReference type="PANTHER" id="PTHR42711:SF5">
    <property type="entry name" value="ABC TRANSPORTER ATP-BINDING PROTEIN NATA"/>
    <property type="match status" value="1"/>
</dbReference>
<dbReference type="InterPro" id="IPR003439">
    <property type="entry name" value="ABC_transporter-like_ATP-bd"/>
</dbReference>
<dbReference type="InterPro" id="IPR027417">
    <property type="entry name" value="P-loop_NTPase"/>
</dbReference>
<dbReference type="PANTHER" id="PTHR42711">
    <property type="entry name" value="ABC TRANSPORTER ATP-BINDING PROTEIN"/>
    <property type="match status" value="1"/>
</dbReference>
<dbReference type="PROSITE" id="PS50893">
    <property type="entry name" value="ABC_TRANSPORTER_2"/>
    <property type="match status" value="1"/>
</dbReference>
<comment type="caution">
    <text evidence="6">The sequence shown here is derived from an EMBL/GenBank/DDBJ whole genome shotgun (WGS) entry which is preliminary data.</text>
</comment>
<proteinExistence type="inferred from homology"/>
<dbReference type="EMBL" id="JBJHZY010000001">
    <property type="protein sequence ID" value="MFL0267591.1"/>
    <property type="molecule type" value="Genomic_DNA"/>
</dbReference>
<feature type="domain" description="ABC transporter" evidence="5">
    <location>
        <begin position="2"/>
        <end position="231"/>
    </location>
</feature>
<keyword evidence="3" id="KW-0547">Nucleotide-binding</keyword>
<protein>
    <submittedName>
        <fullName evidence="6">ABC transporter ATP-binding protein</fullName>
    </submittedName>
</protein>
<evidence type="ECO:0000313" key="7">
    <source>
        <dbReference type="Proteomes" id="UP001623661"/>
    </source>
</evidence>
<dbReference type="RefSeq" id="WP_406764191.1">
    <property type="nucleotide sequence ID" value="NZ_JBJHZY010000001.1"/>
</dbReference>
<evidence type="ECO:0000256" key="4">
    <source>
        <dbReference type="ARBA" id="ARBA00022840"/>
    </source>
</evidence>
<dbReference type="GO" id="GO:0005524">
    <property type="term" value="F:ATP binding"/>
    <property type="evidence" value="ECO:0007669"/>
    <property type="project" value="UniProtKB-KW"/>
</dbReference>
<evidence type="ECO:0000256" key="1">
    <source>
        <dbReference type="ARBA" id="ARBA00005417"/>
    </source>
</evidence>
<name>A0ABW8TPE8_9CLOT</name>
<dbReference type="InterPro" id="IPR050763">
    <property type="entry name" value="ABC_transporter_ATP-binding"/>
</dbReference>
<keyword evidence="2" id="KW-0813">Transport</keyword>
<dbReference type="SUPFAM" id="SSF52540">
    <property type="entry name" value="P-loop containing nucleoside triphosphate hydrolases"/>
    <property type="match status" value="1"/>
</dbReference>
<accession>A0ABW8TPE8</accession>
<dbReference type="Pfam" id="PF00005">
    <property type="entry name" value="ABC_tran"/>
    <property type="match status" value="1"/>
</dbReference>
<dbReference type="Gene3D" id="3.40.50.300">
    <property type="entry name" value="P-loop containing nucleotide triphosphate hydrolases"/>
    <property type="match status" value="1"/>
</dbReference>
<evidence type="ECO:0000256" key="2">
    <source>
        <dbReference type="ARBA" id="ARBA00022448"/>
    </source>
</evidence>
<organism evidence="6 7">
    <name type="scientific">Candidatus Clostridium radicumherbarum</name>
    <dbReference type="NCBI Taxonomy" id="3381662"/>
    <lineage>
        <taxon>Bacteria</taxon>
        <taxon>Bacillati</taxon>
        <taxon>Bacillota</taxon>
        <taxon>Clostridia</taxon>
        <taxon>Eubacteriales</taxon>
        <taxon>Clostridiaceae</taxon>
        <taxon>Clostridium</taxon>
    </lineage>
</organism>